<evidence type="ECO:0000256" key="2">
    <source>
        <dbReference type="SAM" id="Phobius"/>
    </source>
</evidence>
<dbReference type="EMBL" id="AP009608">
    <property type="protein sequence ID" value="BAH69589.1"/>
    <property type="molecule type" value="Genomic_DNA"/>
</dbReference>
<dbReference type="Proteomes" id="UP000006810">
    <property type="component" value="Chromosome"/>
</dbReference>
<reference evidence="3 4" key="1">
    <citation type="journal article" date="2009" name="Curr. Microbiol.">
        <title>Molecular cloning and expression of a novel cholinephosphotransferase involved in glycoglycerophospholipid biosynthesis of Mycoplasma fermentans.</title>
        <authorList>
            <person name="Ishida N."/>
            <person name="Irikura D."/>
            <person name="Matsuda K."/>
            <person name="Sato S."/>
            <person name="Asano K."/>
        </authorList>
    </citation>
    <scope>NUCLEOTIDE SEQUENCE [LARGE SCALE GENOMIC DNA]</scope>
    <source>
        <strain evidence="4">ATCC 19989 / NBRC 14854 / NCTC 10117 / PG18</strain>
    </source>
</reference>
<name>C4XEL7_MYCFP</name>
<feature type="coiled-coil region" evidence="1">
    <location>
        <begin position="106"/>
        <end position="133"/>
    </location>
</feature>
<feature type="transmembrane region" description="Helical" evidence="2">
    <location>
        <begin position="59"/>
        <end position="82"/>
    </location>
</feature>
<dbReference type="KEGG" id="mfp:MBIO_0324"/>
<protein>
    <recommendedName>
        <fullName evidence="5">DUF3899 domain-containing protein</fullName>
    </recommendedName>
</protein>
<sequence length="160" mass="18529">MTMNSTREYFREAFTWKKLLHLFIILLISLIAGVSLYLYRTYKTEIPYKTNVSDTLLLIGAILLAYSIVIILVTLGFGTALFKNLRNNSLTRTKNELEAEKRKPASEEQRAKIKVLEKEIERKTRKIEASENKKINRFIYYLMLIIGSILLISSAIVGYM</sequence>
<dbReference type="PATRIC" id="fig|496833.3.peg.752"/>
<dbReference type="HOGENOM" id="CLU_1625230_0_0_14"/>
<proteinExistence type="predicted"/>
<feature type="transmembrane region" description="Helical" evidence="2">
    <location>
        <begin position="20"/>
        <end position="39"/>
    </location>
</feature>
<evidence type="ECO:0000313" key="3">
    <source>
        <dbReference type="EMBL" id="BAH69589.1"/>
    </source>
</evidence>
<keyword evidence="2" id="KW-0472">Membrane</keyword>
<gene>
    <name evidence="3" type="ordered locus">MBIO_0324</name>
</gene>
<evidence type="ECO:0008006" key="5">
    <source>
        <dbReference type="Google" id="ProtNLM"/>
    </source>
</evidence>
<feature type="transmembrane region" description="Helical" evidence="2">
    <location>
        <begin position="138"/>
        <end position="159"/>
    </location>
</feature>
<keyword evidence="1" id="KW-0175">Coiled coil</keyword>
<dbReference type="eggNOG" id="ENOG5032EV6">
    <property type="taxonomic scope" value="Bacteria"/>
</dbReference>
<evidence type="ECO:0000313" key="4">
    <source>
        <dbReference type="Proteomes" id="UP000006810"/>
    </source>
</evidence>
<keyword evidence="4" id="KW-1185">Reference proteome</keyword>
<evidence type="ECO:0000256" key="1">
    <source>
        <dbReference type="SAM" id="Coils"/>
    </source>
</evidence>
<organism evidence="3 4">
    <name type="scientific">Mycoplasmopsis fermentans (strain ATCC 19989 / NBRC 14854 / NCTC 10117 / PG18)</name>
    <name type="common">Mycoplasma fermentans</name>
    <dbReference type="NCBI Taxonomy" id="496833"/>
    <lineage>
        <taxon>Bacteria</taxon>
        <taxon>Bacillati</taxon>
        <taxon>Mycoplasmatota</taxon>
        <taxon>Mycoplasmoidales</taxon>
        <taxon>Metamycoplasmataceae</taxon>
        <taxon>Mycoplasmopsis</taxon>
    </lineage>
</organism>
<dbReference type="AlphaFoldDB" id="C4XEL7"/>
<keyword evidence="2" id="KW-1133">Transmembrane helix</keyword>
<keyword evidence="2" id="KW-0812">Transmembrane</keyword>
<accession>C4XEL7</accession>